<dbReference type="Proteomes" id="UP000275571">
    <property type="component" value="Chromosome"/>
</dbReference>
<dbReference type="GO" id="GO:0003677">
    <property type="term" value="F:DNA binding"/>
    <property type="evidence" value="ECO:0007669"/>
    <property type="project" value="UniProtKB-UniRule"/>
</dbReference>
<dbReference type="HAMAP" id="MF_00203">
    <property type="entry name" value="UvrC"/>
    <property type="match status" value="1"/>
</dbReference>
<dbReference type="Pfam" id="PF08459">
    <property type="entry name" value="UvrC_RNaseH_dom"/>
    <property type="match status" value="1"/>
</dbReference>
<dbReference type="OrthoDB" id="9804933at2"/>
<dbReference type="SUPFAM" id="SSF47781">
    <property type="entry name" value="RuvA domain 2-like"/>
    <property type="match status" value="1"/>
</dbReference>
<dbReference type="InterPro" id="IPR050066">
    <property type="entry name" value="UvrABC_protein_C"/>
</dbReference>
<evidence type="ECO:0000256" key="5">
    <source>
        <dbReference type="ARBA" id="ARBA00023204"/>
    </source>
</evidence>
<dbReference type="KEGG" id="btur:DB313_02380"/>
<feature type="domain" description="UVR" evidence="9">
    <location>
        <begin position="199"/>
        <end position="234"/>
    </location>
</feature>
<name>A0A386PN84_9SPIR</name>
<dbReference type="CDD" id="cd10434">
    <property type="entry name" value="GIY-YIG_UvrC_Cho"/>
    <property type="match status" value="1"/>
</dbReference>
<dbReference type="GO" id="GO:0009380">
    <property type="term" value="C:excinuclease repair complex"/>
    <property type="evidence" value="ECO:0007669"/>
    <property type="project" value="InterPro"/>
</dbReference>
<accession>A0A386PN84</accession>
<dbReference type="InterPro" id="IPR000305">
    <property type="entry name" value="GIY-YIG_endonuc"/>
</dbReference>
<dbReference type="Gene3D" id="1.10.150.20">
    <property type="entry name" value="5' to 3' exonuclease, C-terminal subdomain"/>
    <property type="match status" value="1"/>
</dbReference>
<keyword evidence="3 7" id="KW-0228">DNA excision</keyword>
<dbReference type="InterPro" id="IPR038476">
    <property type="entry name" value="UvrC_RNase_H_dom_sf"/>
</dbReference>
<evidence type="ECO:0000256" key="1">
    <source>
        <dbReference type="ARBA" id="ARBA00022490"/>
    </source>
</evidence>
<organism evidence="12 13">
    <name type="scientific">Borrelia turcica IST7</name>
    <dbReference type="NCBI Taxonomy" id="1104446"/>
    <lineage>
        <taxon>Bacteria</taxon>
        <taxon>Pseudomonadati</taxon>
        <taxon>Spirochaetota</taxon>
        <taxon>Spirochaetia</taxon>
        <taxon>Spirochaetales</taxon>
        <taxon>Borreliaceae</taxon>
        <taxon>Borrelia</taxon>
    </lineage>
</organism>
<dbReference type="AlphaFoldDB" id="A0A386PN84"/>
<comment type="subcellular location">
    <subcellularLocation>
        <location evidence="7">Cytoplasm</location>
    </subcellularLocation>
</comment>
<dbReference type="PROSITE" id="PS50164">
    <property type="entry name" value="GIY_YIG"/>
    <property type="match status" value="1"/>
</dbReference>
<gene>
    <name evidence="7 12" type="primary">uvrC</name>
    <name evidence="12" type="ORF">DB313_02380</name>
</gene>
<dbReference type="Pfam" id="PF22920">
    <property type="entry name" value="UvrC_RNaseH"/>
    <property type="match status" value="1"/>
</dbReference>
<dbReference type="GO" id="GO:0005737">
    <property type="term" value="C:cytoplasm"/>
    <property type="evidence" value="ECO:0007669"/>
    <property type="project" value="UniProtKB-SubCell"/>
</dbReference>
<evidence type="ECO:0000256" key="6">
    <source>
        <dbReference type="ARBA" id="ARBA00023236"/>
    </source>
</evidence>
<keyword evidence="2 7" id="KW-0227">DNA damage</keyword>
<dbReference type="Gene3D" id="3.30.420.340">
    <property type="entry name" value="UvrC, RNAse H endonuclease domain"/>
    <property type="match status" value="1"/>
</dbReference>
<evidence type="ECO:0000259" key="9">
    <source>
        <dbReference type="PROSITE" id="PS50151"/>
    </source>
</evidence>
<dbReference type="PANTHER" id="PTHR30562:SF1">
    <property type="entry name" value="UVRABC SYSTEM PROTEIN C"/>
    <property type="match status" value="1"/>
</dbReference>
<protein>
    <recommendedName>
        <fullName evidence="7">UvrABC system protein C</fullName>
        <shortName evidence="7">Protein UvrC</shortName>
    </recommendedName>
    <alternativeName>
        <fullName evidence="7">Excinuclease ABC subunit C</fullName>
    </alternativeName>
</protein>
<dbReference type="Pfam" id="PF01541">
    <property type="entry name" value="GIY-YIG"/>
    <property type="match status" value="1"/>
</dbReference>
<dbReference type="Gene3D" id="3.40.1440.10">
    <property type="entry name" value="GIY-YIG endonuclease"/>
    <property type="match status" value="1"/>
</dbReference>
<dbReference type="RefSeq" id="WP_120104250.1">
    <property type="nucleotide sequence ID" value="NZ_CP028884.1"/>
</dbReference>
<evidence type="ECO:0000256" key="4">
    <source>
        <dbReference type="ARBA" id="ARBA00022881"/>
    </source>
</evidence>
<dbReference type="InterPro" id="IPR001162">
    <property type="entry name" value="UvrC_RNase_H_dom"/>
</dbReference>
<keyword evidence="1 7" id="KW-0963">Cytoplasm</keyword>
<dbReference type="EMBL" id="CP028884">
    <property type="protein sequence ID" value="AYE36327.1"/>
    <property type="molecule type" value="Genomic_DNA"/>
</dbReference>
<dbReference type="InterPro" id="IPR001943">
    <property type="entry name" value="UVR_dom"/>
</dbReference>
<dbReference type="SMART" id="SM00465">
    <property type="entry name" value="GIYc"/>
    <property type="match status" value="1"/>
</dbReference>
<keyword evidence="4 7" id="KW-0267">Excision nuclease</keyword>
<dbReference type="InterPro" id="IPR035901">
    <property type="entry name" value="GIY-YIG_endonuc_sf"/>
</dbReference>
<keyword evidence="6 7" id="KW-0742">SOS response</keyword>
<reference evidence="12 13" key="1">
    <citation type="journal article" date="2018" name="Infect. Genet. Evol.">
        <title>Genome-wide analysis of Borrelia turcica and 'Candidatus Borrelia tachyglossi' shows relapsing fever-like genomes with unique genomic links to Lyme disease Borrelia.</title>
        <authorList>
            <person name="Gofton A.W."/>
            <person name="Margos G."/>
            <person name="Fingerle V."/>
            <person name="Hepner S."/>
            <person name="Loh S.M."/>
            <person name="Ryan U."/>
            <person name="Irwin P."/>
            <person name="Oskam C.L."/>
        </authorList>
    </citation>
    <scope>NUCLEOTIDE SEQUENCE [LARGE SCALE GENOMIC DNA]</scope>
    <source>
        <strain evidence="12 13">IST7</strain>
    </source>
</reference>
<dbReference type="GO" id="GO:0009381">
    <property type="term" value="F:excinuclease ABC activity"/>
    <property type="evidence" value="ECO:0007669"/>
    <property type="project" value="UniProtKB-UniRule"/>
</dbReference>
<dbReference type="InterPro" id="IPR010994">
    <property type="entry name" value="RuvA_2-like"/>
</dbReference>
<dbReference type="InterPro" id="IPR036876">
    <property type="entry name" value="UVR_dom_sf"/>
</dbReference>
<keyword evidence="5 7" id="KW-0234">DNA repair</keyword>
<comment type="function">
    <text evidence="7">The UvrABC repair system catalyzes the recognition and processing of DNA lesions. UvrC both incises the 5' and 3' sides of the lesion. The N-terminal half is responsible for the 3' incision and the C-terminal half is responsible for the 5' incision.</text>
</comment>
<evidence type="ECO:0000256" key="8">
    <source>
        <dbReference type="SAM" id="Coils"/>
    </source>
</evidence>
<evidence type="ECO:0000313" key="12">
    <source>
        <dbReference type="EMBL" id="AYE36327.1"/>
    </source>
</evidence>
<dbReference type="GO" id="GO:0006289">
    <property type="term" value="P:nucleotide-excision repair"/>
    <property type="evidence" value="ECO:0007669"/>
    <property type="project" value="UniProtKB-UniRule"/>
</dbReference>
<dbReference type="InterPro" id="IPR047296">
    <property type="entry name" value="GIY-YIG_UvrC_Cho"/>
</dbReference>
<dbReference type="InterPro" id="IPR004791">
    <property type="entry name" value="UvrC"/>
</dbReference>
<dbReference type="NCBIfam" id="TIGR00194">
    <property type="entry name" value="uvrC"/>
    <property type="match status" value="1"/>
</dbReference>
<evidence type="ECO:0000259" key="10">
    <source>
        <dbReference type="PROSITE" id="PS50164"/>
    </source>
</evidence>
<dbReference type="PROSITE" id="PS50165">
    <property type="entry name" value="UVRC"/>
    <property type="match status" value="1"/>
</dbReference>
<feature type="domain" description="GIY-YIG" evidence="10">
    <location>
        <begin position="17"/>
        <end position="94"/>
    </location>
</feature>
<evidence type="ECO:0000259" key="11">
    <source>
        <dbReference type="PROSITE" id="PS50165"/>
    </source>
</evidence>
<sequence length="599" mass="69846">MREHLQYLYQKVQDFPTTSGCYKMCSKSNKILYIGKAKNLRARVKSYFLERIGHKTKILMRNVENIEIITTNSEYEALLLECNLIKEHRPDYNIKLKDDKGYPMIRITREKYPRVFKTRKIINDRSEYFGPYVNAKNLDLVLDLINKTFKTRKCKNRSNTPCLYFHMGQCLGVCYRDDLEEEYKKEIDKIRLILNGNISELLDEIERKMKEVIKKEDFEQAIKLKETKKSLIEINQTQIITKINKLSADYVYIYKSDMLNVIVILKYRNGKLVEKDINFDESIYEEDELIAEFLVQYYTAINMIVPDKIYIFKDIETENITKLINELKNTSPEIIYEESQNTIKIMEMAISNAEIALREYDNEKHKALESLRITLEMTKLPKVIEGFDIAHINGYKTVASLITFKMGKPFKGGYRVYKINSLNSGEIDDFKAIKEVVSRRYSKLINENLELPDLILIDGGKGQLSSAYSILKGLKIEDKIAICALAKREETIFLPNKKQGINLPEGNPALKILQNVRDEAHRRANRFNSRLHSKIKLNYSDIEGIGDKLAKNILKTLGTYENILPLSENEIAEKMNININLAKKIKKFSEKKHLDNMNL</sequence>
<dbReference type="PANTHER" id="PTHR30562">
    <property type="entry name" value="UVRC/OXIDOREDUCTASE"/>
    <property type="match status" value="1"/>
</dbReference>
<evidence type="ECO:0000256" key="3">
    <source>
        <dbReference type="ARBA" id="ARBA00022769"/>
    </source>
</evidence>
<comment type="subunit">
    <text evidence="7">Interacts with UvrB in an incision complex.</text>
</comment>
<evidence type="ECO:0000313" key="13">
    <source>
        <dbReference type="Proteomes" id="UP000275571"/>
    </source>
</evidence>
<feature type="coiled-coil region" evidence="8">
    <location>
        <begin position="343"/>
        <end position="370"/>
    </location>
</feature>
<evidence type="ECO:0000256" key="2">
    <source>
        <dbReference type="ARBA" id="ARBA00022763"/>
    </source>
</evidence>
<dbReference type="GO" id="GO:0009432">
    <property type="term" value="P:SOS response"/>
    <property type="evidence" value="ECO:0007669"/>
    <property type="project" value="UniProtKB-UniRule"/>
</dbReference>
<dbReference type="FunFam" id="3.40.1440.10:FF:000001">
    <property type="entry name" value="UvrABC system protein C"/>
    <property type="match status" value="1"/>
</dbReference>
<dbReference type="SUPFAM" id="SSF46600">
    <property type="entry name" value="C-terminal UvrC-binding domain of UvrB"/>
    <property type="match status" value="1"/>
</dbReference>
<proteinExistence type="inferred from homology"/>
<keyword evidence="8" id="KW-0175">Coiled coil</keyword>
<keyword evidence="13" id="KW-1185">Reference proteome</keyword>
<evidence type="ECO:0000256" key="7">
    <source>
        <dbReference type="HAMAP-Rule" id="MF_00203"/>
    </source>
</evidence>
<dbReference type="NCBIfam" id="NF011264">
    <property type="entry name" value="PRK14670.1"/>
    <property type="match status" value="1"/>
</dbReference>
<comment type="similarity">
    <text evidence="7">Belongs to the UvrC family.</text>
</comment>
<feature type="domain" description="UvrC family homology region profile" evidence="11">
    <location>
        <begin position="262"/>
        <end position="471"/>
    </location>
</feature>
<dbReference type="PROSITE" id="PS50151">
    <property type="entry name" value="UVR"/>
    <property type="match status" value="1"/>
</dbReference>
<dbReference type="SUPFAM" id="SSF82771">
    <property type="entry name" value="GIY-YIG endonuclease"/>
    <property type="match status" value="1"/>
</dbReference>